<feature type="compositionally biased region" description="Pro residues" evidence="1">
    <location>
        <begin position="36"/>
        <end position="48"/>
    </location>
</feature>
<keyword evidence="2" id="KW-0812">Transmembrane</keyword>
<keyword evidence="2" id="KW-0472">Membrane</keyword>
<evidence type="ECO:0008006" key="5">
    <source>
        <dbReference type="Google" id="ProtNLM"/>
    </source>
</evidence>
<keyword evidence="4" id="KW-1185">Reference proteome</keyword>
<reference evidence="3 4" key="1">
    <citation type="journal article" date="2013" name="Int. J. Syst. Evol. Microbiol.">
        <title>Description of Streptomonospora sediminis sp. nov. and Streptomonospora nanhaiensis sp. nov., and reclassification of Nocardiopsis arabia Hozzein &amp; Goodfellow 2008 as Streptomonospora arabica comb. nov. and emended description of the genus Streptomonospora.</title>
        <authorList>
            <person name="Zhang D.F."/>
            <person name="Pan H.Q."/>
            <person name="He J."/>
            <person name="Zhang X.M."/>
            <person name="Zhang Y.G."/>
            <person name="Klenk H.P."/>
            <person name="Hu J.C."/>
            <person name="Li W.J."/>
        </authorList>
    </citation>
    <scope>NUCLEOTIDE SEQUENCE [LARGE SCALE GENOMIC DNA]</scope>
    <source>
        <strain evidence="3 4">12A09</strain>
    </source>
</reference>
<feature type="transmembrane region" description="Helical" evidence="2">
    <location>
        <begin position="148"/>
        <end position="172"/>
    </location>
</feature>
<sequence length="232" mass="25167">MNDWHQPWTGAARKDPHGFEGLEGLDGDAEAWSTPAPEPGSPLPPFRPSPSLQRTRFAIDLPDASTAAVDVDHMAGRASLYRDGRHVQTSDMPVRFPLGSDGIEVAASRYGMQRIHLISADGSRRRLDPAPGTPEHWRARLSRRHPEVGRALAACAVLVLTVNLILLAPQLLGAATHLPIWADRFTPFVSPIDLPAWANTILTVTTGLAGTERALTFRHHRLLDAEAEGLGG</sequence>
<dbReference type="EMBL" id="CP113264">
    <property type="protein sequence ID" value="WAE71017.1"/>
    <property type="molecule type" value="Genomic_DNA"/>
</dbReference>
<evidence type="ECO:0000256" key="1">
    <source>
        <dbReference type="SAM" id="MobiDB-lite"/>
    </source>
</evidence>
<feature type="region of interest" description="Disordered" evidence="1">
    <location>
        <begin position="1"/>
        <end position="51"/>
    </location>
</feature>
<protein>
    <recommendedName>
        <fullName evidence="5">PEGA domain-containing protein</fullName>
    </recommendedName>
</protein>
<name>A0ABY6YFI5_9ACTN</name>
<proteinExistence type="predicted"/>
<dbReference type="RefSeq" id="WP_267944820.1">
    <property type="nucleotide sequence ID" value="NZ_CP113264.1"/>
</dbReference>
<dbReference type="Proteomes" id="UP001156498">
    <property type="component" value="Chromosome"/>
</dbReference>
<evidence type="ECO:0000313" key="4">
    <source>
        <dbReference type="Proteomes" id="UP001156498"/>
    </source>
</evidence>
<accession>A0ABY6YFI5</accession>
<evidence type="ECO:0000256" key="2">
    <source>
        <dbReference type="SAM" id="Phobius"/>
    </source>
</evidence>
<organism evidence="3 4">
    <name type="scientific">Streptomonospora nanhaiensis</name>
    <dbReference type="NCBI Taxonomy" id="1323731"/>
    <lineage>
        <taxon>Bacteria</taxon>
        <taxon>Bacillati</taxon>
        <taxon>Actinomycetota</taxon>
        <taxon>Actinomycetes</taxon>
        <taxon>Streptosporangiales</taxon>
        <taxon>Nocardiopsidaceae</taxon>
        <taxon>Streptomonospora</taxon>
    </lineage>
</organism>
<evidence type="ECO:0000313" key="3">
    <source>
        <dbReference type="EMBL" id="WAE71017.1"/>
    </source>
</evidence>
<keyword evidence="2" id="KW-1133">Transmembrane helix</keyword>
<feature type="transmembrane region" description="Helical" evidence="2">
    <location>
        <begin position="192"/>
        <end position="211"/>
    </location>
</feature>
<gene>
    <name evidence="3" type="ORF">OUQ99_17425</name>
</gene>